<feature type="signal peptide" evidence="5">
    <location>
        <begin position="1"/>
        <end position="23"/>
    </location>
</feature>
<keyword evidence="4" id="KW-0560">Oxidoreductase</keyword>
<dbReference type="Pfam" id="PF01565">
    <property type="entry name" value="FAD_binding_4"/>
    <property type="match status" value="1"/>
</dbReference>
<feature type="domain" description="FAD-binding PCMH-type" evidence="6">
    <location>
        <begin position="63"/>
        <end position="244"/>
    </location>
</feature>
<protein>
    <recommendedName>
        <fullName evidence="6">FAD-binding PCMH-type domain-containing protein</fullName>
    </recommendedName>
</protein>
<evidence type="ECO:0000256" key="5">
    <source>
        <dbReference type="SAM" id="SignalP"/>
    </source>
</evidence>
<keyword evidence="5" id="KW-0732">Signal</keyword>
<dbReference type="OrthoDB" id="2151789at2759"/>
<dbReference type="PROSITE" id="PS51387">
    <property type="entry name" value="FAD_PCMH"/>
    <property type="match status" value="1"/>
</dbReference>
<keyword evidence="8" id="KW-1185">Reference proteome</keyword>
<sequence>MSLGRAHFSLAGLVLALAATVHSAPPKPDLCHIIDAQFPGRVGFPNSTQYQQSQDSYYTTNERDVNPSCVFRPATTNDVARFVKLAVSNDPGANKPSLSKPLFAVRSGGHTLWQGAANAEGGVTVDMRSFDSFSLSADKKVASIGGGSDFAKVYPQVAAQNLTVIGGRVPGVSAGGFLSGGGKNFWSRRYGYGCDNIYGYEVVLASGEVVYASAGQHQDLWLALKGGSNNFGIITRYDLATHPLDLMWGGTTSLNFTSKALDAEAQAFSDIMRPENFDDAADVGVLLGFVNGAFFLLNTMFYSAPVANPPLFKNFTTISGITAQDLSLSTVADRVLADGSVVPPSVPRSFELVYSFHNADAKLYRQQMQIWQDQITKINKVDGLQIQYLLQPMPVTNGTNVLGLPAHDKSLAMWVLTGLWNNAADDAAVNKALQTIVDQSEGLLRKKGLSLPFKYLNYADVTQNPISTYGKDNIARLWATSKKYDPKGLWQKRVPGVKLPKSH</sequence>
<dbReference type="InterPro" id="IPR050416">
    <property type="entry name" value="FAD-linked_Oxidoreductase"/>
</dbReference>
<dbReference type="SUPFAM" id="SSF56176">
    <property type="entry name" value="FAD-binding/transporter-associated domain-like"/>
    <property type="match status" value="1"/>
</dbReference>
<accession>A0A6A5ZS28</accession>
<dbReference type="Gene3D" id="3.30.465.10">
    <property type="match status" value="1"/>
</dbReference>
<dbReference type="PANTHER" id="PTHR42973">
    <property type="entry name" value="BINDING OXIDOREDUCTASE, PUTATIVE (AFU_ORTHOLOGUE AFUA_1G17690)-RELATED"/>
    <property type="match status" value="1"/>
</dbReference>
<evidence type="ECO:0000256" key="4">
    <source>
        <dbReference type="ARBA" id="ARBA00023002"/>
    </source>
</evidence>
<name>A0A6A5ZS28_9PLEO</name>
<dbReference type="InterPro" id="IPR036318">
    <property type="entry name" value="FAD-bd_PCMH-like_sf"/>
</dbReference>
<evidence type="ECO:0000259" key="6">
    <source>
        <dbReference type="PROSITE" id="PS51387"/>
    </source>
</evidence>
<dbReference type="InterPro" id="IPR016169">
    <property type="entry name" value="FAD-bd_PCMH_sub2"/>
</dbReference>
<keyword evidence="2" id="KW-0285">Flavoprotein</keyword>
<evidence type="ECO:0000256" key="3">
    <source>
        <dbReference type="ARBA" id="ARBA00022827"/>
    </source>
</evidence>
<feature type="chain" id="PRO_5025498479" description="FAD-binding PCMH-type domain-containing protein" evidence="5">
    <location>
        <begin position="24"/>
        <end position="503"/>
    </location>
</feature>
<evidence type="ECO:0000256" key="1">
    <source>
        <dbReference type="ARBA" id="ARBA00005466"/>
    </source>
</evidence>
<reference evidence="7" key="1">
    <citation type="journal article" date="2020" name="Stud. Mycol.">
        <title>101 Dothideomycetes genomes: a test case for predicting lifestyles and emergence of pathogens.</title>
        <authorList>
            <person name="Haridas S."/>
            <person name="Albert R."/>
            <person name="Binder M."/>
            <person name="Bloem J."/>
            <person name="Labutti K."/>
            <person name="Salamov A."/>
            <person name="Andreopoulos B."/>
            <person name="Baker S."/>
            <person name="Barry K."/>
            <person name="Bills G."/>
            <person name="Bluhm B."/>
            <person name="Cannon C."/>
            <person name="Castanera R."/>
            <person name="Culley D."/>
            <person name="Daum C."/>
            <person name="Ezra D."/>
            <person name="Gonzalez J."/>
            <person name="Henrissat B."/>
            <person name="Kuo A."/>
            <person name="Liang C."/>
            <person name="Lipzen A."/>
            <person name="Lutzoni F."/>
            <person name="Magnuson J."/>
            <person name="Mondo S."/>
            <person name="Nolan M."/>
            <person name="Ohm R."/>
            <person name="Pangilinan J."/>
            <person name="Park H.-J."/>
            <person name="Ramirez L."/>
            <person name="Alfaro M."/>
            <person name="Sun H."/>
            <person name="Tritt A."/>
            <person name="Yoshinaga Y."/>
            <person name="Zwiers L.-H."/>
            <person name="Turgeon B."/>
            <person name="Goodwin S."/>
            <person name="Spatafora J."/>
            <person name="Crous P."/>
            <person name="Grigoriev I."/>
        </authorList>
    </citation>
    <scope>NUCLEOTIDE SEQUENCE</scope>
    <source>
        <strain evidence="7">CBS 627.86</strain>
    </source>
</reference>
<evidence type="ECO:0000256" key="2">
    <source>
        <dbReference type="ARBA" id="ARBA00022630"/>
    </source>
</evidence>
<dbReference type="GO" id="GO:0071949">
    <property type="term" value="F:FAD binding"/>
    <property type="evidence" value="ECO:0007669"/>
    <property type="project" value="InterPro"/>
</dbReference>
<dbReference type="Proteomes" id="UP000799770">
    <property type="component" value="Unassembled WGS sequence"/>
</dbReference>
<dbReference type="GO" id="GO:0016491">
    <property type="term" value="F:oxidoreductase activity"/>
    <property type="evidence" value="ECO:0007669"/>
    <property type="project" value="UniProtKB-KW"/>
</dbReference>
<evidence type="ECO:0000313" key="8">
    <source>
        <dbReference type="Proteomes" id="UP000799770"/>
    </source>
</evidence>
<organism evidence="7 8">
    <name type="scientific">Lophiotrema nucula</name>
    <dbReference type="NCBI Taxonomy" id="690887"/>
    <lineage>
        <taxon>Eukaryota</taxon>
        <taxon>Fungi</taxon>
        <taxon>Dikarya</taxon>
        <taxon>Ascomycota</taxon>
        <taxon>Pezizomycotina</taxon>
        <taxon>Dothideomycetes</taxon>
        <taxon>Pleosporomycetidae</taxon>
        <taxon>Pleosporales</taxon>
        <taxon>Lophiotremataceae</taxon>
        <taxon>Lophiotrema</taxon>
    </lineage>
</organism>
<dbReference type="InterPro" id="IPR016166">
    <property type="entry name" value="FAD-bd_PCMH"/>
</dbReference>
<evidence type="ECO:0000313" key="7">
    <source>
        <dbReference type="EMBL" id="KAF2121673.1"/>
    </source>
</evidence>
<dbReference type="PANTHER" id="PTHR42973:SF22">
    <property type="entry name" value="FAD-BINDING PCMH-TYPE DOMAIN-CONTAINING PROTEIN-RELATED"/>
    <property type="match status" value="1"/>
</dbReference>
<dbReference type="EMBL" id="ML977312">
    <property type="protein sequence ID" value="KAF2121673.1"/>
    <property type="molecule type" value="Genomic_DNA"/>
</dbReference>
<dbReference type="AlphaFoldDB" id="A0A6A5ZS28"/>
<gene>
    <name evidence="7" type="ORF">BDV96DRAFT_594848</name>
</gene>
<keyword evidence="3" id="KW-0274">FAD</keyword>
<proteinExistence type="inferred from homology"/>
<comment type="similarity">
    <text evidence="1">Belongs to the oxygen-dependent FAD-linked oxidoreductase family.</text>
</comment>
<dbReference type="InterPro" id="IPR006094">
    <property type="entry name" value="Oxid_FAD_bind_N"/>
</dbReference>